<gene>
    <name evidence="1" type="ORF">O3303_16495</name>
</gene>
<proteinExistence type="predicted"/>
<dbReference type="Proteomes" id="UP001211005">
    <property type="component" value="Chromosome"/>
</dbReference>
<protein>
    <submittedName>
        <fullName evidence="1">Uncharacterized protein</fullName>
    </submittedName>
</protein>
<evidence type="ECO:0000313" key="1">
    <source>
        <dbReference type="EMBL" id="WBA41404.1"/>
    </source>
</evidence>
<organism evidence="1 2">
    <name type="scientific">Hymenobacter canadensis</name>
    <dbReference type="NCBI Taxonomy" id="2999067"/>
    <lineage>
        <taxon>Bacteria</taxon>
        <taxon>Pseudomonadati</taxon>
        <taxon>Bacteroidota</taxon>
        <taxon>Cytophagia</taxon>
        <taxon>Cytophagales</taxon>
        <taxon>Hymenobacteraceae</taxon>
        <taxon>Hymenobacter</taxon>
    </lineage>
</organism>
<sequence>MPASFFCSEGSGRPLSVRAPARQVSLLVASNPSKGTFGILIK</sequence>
<reference evidence="1 2" key="1">
    <citation type="submission" date="2022-12" db="EMBL/GenBank/DDBJ databases">
        <title>Hymenobacter canadensis sp. nov. isolated from lake water of the Cambridge Bay, Canada.</title>
        <authorList>
            <person name="Kim W.H."/>
            <person name="Lee Y.M."/>
        </authorList>
    </citation>
    <scope>NUCLEOTIDE SEQUENCE [LARGE SCALE GENOMIC DNA]</scope>
    <source>
        <strain evidence="1 2">PAMC 29467</strain>
    </source>
</reference>
<accession>A0ABY7LLS2</accession>
<dbReference type="EMBL" id="CP114767">
    <property type="protein sequence ID" value="WBA41404.1"/>
    <property type="molecule type" value="Genomic_DNA"/>
</dbReference>
<keyword evidence="2" id="KW-1185">Reference proteome</keyword>
<evidence type="ECO:0000313" key="2">
    <source>
        <dbReference type="Proteomes" id="UP001211005"/>
    </source>
</evidence>
<dbReference type="RefSeq" id="WP_269559477.1">
    <property type="nucleotide sequence ID" value="NZ_CP114767.1"/>
</dbReference>
<name>A0ABY7LLS2_9BACT</name>